<feature type="compositionally biased region" description="Polar residues" evidence="3">
    <location>
        <begin position="26"/>
        <end position="42"/>
    </location>
</feature>
<feature type="signal peptide" evidence="4">
    <location>
        <begin position="1"/>
        <end position="21"/>
    </location>
</feature>
<feature type="region of interest" description="Disordered" evidence="3">
    <location>
        <begin position="168"/>
        <end position="191"/>
    </location>
</feature>
<comment type="caution">
    <text evidence="6">The sequence shown here is derived from an EMBL/GenBank/DDBJ whole genome shotgun (WGS) entry which is preliminary data.</text>
</comment>
<dbReference type="PROSITE" id="PS51471">
    <property type="entry name" value="FE2OG_OXY"/>
    <property type="match status" value="1"/>
</dbReference>
<evidence type="ECO:0000256" key="2">
    <source>
        <dbReference type="RuleBase" id="RU003682"/>
    </source>
</evidence>
<evidence type="ECO:0000256" key="4">
    <source>
        <dbReference type="SAM" id="SignalP"/>
    </source>
</evidence>
<dbReference type="Gene3D" id="2.60.120.620">
    <property type="entry name" value="q2cbj1_9rhob like domain"/>
    <property type="match status" value="1"/>
</dbReference>
<accession>A0A9N8EWM9</accession>
<keyword evidence="7" id="KW-1185">Reference proteome</keyword>
<feature type="compositionally biased region" description="Polar residues" evidence="3">
    <location>
        <begin position="290"/>
        <end position="302"/>
    </location>
</feature>
<evidence type="ECO:0000313" key="6">
    <source>
        <dbReference type="EMBL" id="CAB9526921.1"/>
    </source>
</evidence>
<feature type="chain" id="PRO_5040222938" evidence="4">
    <location>
        <begin position="22"/>
        <end position="395"/>
    </location>
</feature>
<dbReference type="GO" id="GO:0031418">
    <property type="term" value="F:L-ascorbic acid binding"/>
    <property type="evidence" value="ECO:0007669"/>
    <property type="project" value="UniProtKB-KW"/>
</dbReference>
<evidence type="ECO:0000313" key="7">
    <source>
        <dbReference type="Proteomes" id="UP001153069"/>
    </source>
</evidence>
<organism evidence="6 7">
    <name type="scientific">Seminavis robusta</name>
    <dbReference type="NCBI Taxonomy" id="568900"/>
    <lineage>
        <taxon>Eukaryota</taxon>
        <taxon>Sar</taxon>
        <taxon>Stramenopiles</taxon>
        <taxon>Ochrophyta</taxon>
        <taxon>Bacillariophyta</taxon>
        <taxon>Bacillariophyceae</taxon>
        <taxon>Bacillariophycidae</taxon>
        <taxon>Naviculales</taxon>
        <taxon>Naviculaceae</taxon>
        <taxon>Seminavis</taxon>
    </lineage>
</organism>
<evidence type="ECO:0000256" key="3">
    <source>
        <dbReference type="SAM" id="MobiDB-lite"/>
    </source>
</evidence>
<evidence type="ECO:0000259" key="5">
    <source>
        <dbReference type="PROSITE" id="PS51471"/>
    </source>
</evidence>
<reference evidence="6" key="1">
    <citation type="submission" date="2020-06" db="EMBL/GenBank/DDBJ databases">
        <authorList>
            <consortium name="Plant Systems Biology data submission"/>
        </authorList>
    </citation>
    <scope>NUCLEOTIDE SEQUENCE</scope>
    <source>
        <strain evidence="6">D6</strain>
    </source>
</reference>
<dbReference type="GO" id="GO:0016491">
    <property type="term" value="F:oxidoreductase activity"/>
    <property type="evidence" value="ECO:0007669"/>
    <property type="project" value="UniProtKB-KW"/>
</dbReference>
<dbReference type="AlphaFoldDB" id="A0A9N8EWM9"/>
<name>A0A9N8EWM9_9STRA</name>
<keyword evidence="2" id="KW-0560">Oxidoreductase</keyword>
<keyword evidence="2" id="KW-0408">Iron</keyword>
<gene>
    <name evidence="6" type="ORF">SEMRO_1911_G304950.1</name>
</gene>
<feature type="compositionally biased region" description="Polar residues" evidence="3">
    <location>
        <begin position="172"/>
        <end position="182"/>
    </location>
</feature>
<feature type="region of interest" description="Disordered" evidence="3">
    <location>
        <begin position="26"/>
        <end position="50"/>
    </location>
</feature>
<dbReference type="Proteomes" id="UP001153069">
    <property type="component" value="Unassembled WGS sequence"/>
</dbReference>
<dbReference type="PANTHER" id="PTHR24014">
    <property type="entry name" value="2-OXOGLUTARATE AND IRON-DEPENDENT OXYGENASE DOMAIN-CONTAINING PROTEIN 2"/>
    <property type="match status" value="1"/>
</dbReference>
<feature type="domain" description="Fe2OG dioxygenase" evidence="5">
    <location>
        <begin position="249"/>
        <end position="372"/>
    </location>
</feature>
<keyword evidence="2" id="KW-0479">Metal-binding</keyword>
<feature type="region of interest" description="Disordered" evidence="3">
    <location>
        <begin position="290"/>
        <end position="317"/>
    </location>
</feature>
<sequence length="395" mass="45196">MAPIFPVGIVVALIAVMTVRHQNVLQQQQKDTSDSKGIQENSRGALEKARKIQPPTISLMEGGEYEHGEFWGEQDAVIKAAWEEWWNQQETSLPNLLKAKNEMMDSALVRAVQQVRQNPTEENEDQLQKLFQPIVANQVYQIPLLTPRGVQLVRQHLDVASYYYNDRKHHNNNQTQDNNSSPVEKAGIPTRRPNGMNRYGIIIDPSIEGAVSYAEINKWMQELVDEFVRPLSRMLFPQLTSRNHPEDDCESYAFTIRYHPEEDMELKEHSDASVYTININLNLVPEKNGSSLDTTTVQNSNEHSTTHHDQSTSTTTEQYEGSSLYFVDPVTESQQHVSFSPGMAVLHRGLIRHAALPIEEGERHNLVIWLFGQHGYVRFGEYPKLERLTVAERWA</sequence>
<dbReference type="EMBL" id="CAICTM010001909">
    <property type="protein sequence ID" value="CAB9526921.1"/>
    <property type="molecule type" value="Genomic_DNA"/>
</dbReference>
<keyword evidence="1" id="KW-0847">Vitamin C</keyword>
<dbReference type="PANTHER" id="PTHR24014:SF4">
    <property type="entry name" value="2-OXOGLUTARATE AND IRON-DEPENDENT OXYGENASE DOMAIN-CONTAINING PROTEIN 2"/>
    <property type="match status" value="1"/>
</dbReference>
<dbReference type="InterPro" id="IPR005123">
    <property type="entry name" value="Oxoglu/Fe-dep_dioxygenase_dom"/>
</dbReference>
<evidence type="ECO:0000256" key="1">
    <source>
        <dbReference type="ARBA" id="ARBA00022896"/>
    </source>
</evidence>
<comment type="similarity">
    <text evidence="2">Belongs to the iron/ascorbate-dependent oxidoreductase family.</text>
</comment>
<keyword evidence="4" id="KW-0732">Signal</keyword>
<dbReference type="GO" id="GO:0046872">
    <property type="term" value="F:metal ion binding"/>
    <property type="evidence" value="ECO:0007669"/>
    <property type="project" value="UniProtKB-KW"/>
</dbReference>
<proteinExistence type="inferred from homology"/>
<protein>
    <submittedName>
        <fullName evidence="6">Inherit from bactNOG: 2og-fe(Ii) oxygenase</fullName>
    </submittedName>
</protein>
<dbReference type="OrthoDB" id="45785at2759"/>